<dbReference type="EMBL" id="LCIH01000008">
    <property type="protein sequence ID" value="KKT51775.1"/>
    <property type="molecule type" value="Genomic_DNA"/>
</dbReference>
<comment type="caution">
    <text evidence="1">The sequence shown here is derived from an EMBL/GenBank/DDBJ whole genome shotgun (WGS) entry which is preliminary data.</text>
</comment>
<protein>
    <submittedName>
        <fullName evidence="1">Uncharacterized protein</fullName>
    </submittedName>
</protein>
<reference evidence="1 2" key="1">
    <citation type="journal article" date="2015" name="Nature">
        <title>rRNA introns, odd ribosomes, and small enigmatic genomes across a large radiation of phyla.</title>
        <authorList>
            <person name="Brown C.T."/>
            <person name="Hug L.A."/>
            <person name="Thomas B.C."/>
            <person name="Sharon I."/>
            <person name="Castelle C.J."/>
            <person name="Singh A."/>
            <person name="Wilkins M.J."/>
            <person name="Williams K.H."/>
            <person name="Banfield J.F."/>
        </authorList>
    </citation>
    <scope>NUCLEOTIDE SEQUENCE [LARGE SCALE GENOMIC DNA]</scope>
</reference>
<dbReference type="Proteomes" id="UP000034006">
    <property type="component" value="Unassembled WGS sequence"/>
</dbReference>
<organism evidence="1 2">
    <name type="scientific">Candidatus Collierbacteria bacterium GW2011_GWB2_44_22</name>
    <dbReference type="NCBI Taxonomy" id="1618387"/>
    <lineage>
        <taxon>Bacteria</taxon>
        <taxon>Candidatus Collieribacteriota</taxon>
    </lineage>
</organism>
<gene>
    <name evidence="1" type="ORF">UW44_C0008G0097</name>
</gene>
<proteinExistence type="predicted"/>
<sequence>MAFYVTSALKLDGDFGQLIETLVHMLPEDHNNVTILLYADHFYKDDGGKFRGMPIRFVQATTENVAGMVRLGFGKGVFESFKIPPPGVLGME</sequence>
<evidence type="ECO:0000313" key="2">
    <source>
        <dbReference type="Proteomes" id="UP000034006"/>
    </source>
</evidence>
<accession>A0A0G1HXV8</accession>
<dbReference type="AlphaFoldDB" id="A0A0G1HXV8"/>
<name>A0A0G1HXV8_9BACT</name>
<evidence type="ECO:0000313" key="1">
    <source>
        <dbReference type="EMBL" id="KKT51775.1"/>
    </source>
</evidence>